<feature type="non-terminal residue" evidence="1">
    <location>
        <position position="1"/>
    </location>
</feature>
<reference evidence="1 2" key="1">
    <citation type="submission" date="2023-11" db="EMBL/GenBank/DDBJ databases">
        <title>Halocaridina rubra genome assembly.</title>
        <authorList>
            <person name="Smith C."/>
        </authorList>
    </citation>
    <scope>NUCLEOTIDE SEQUENCE [LARGE SCALE GENOMIC DNA]</scope>
    <source>
        <strain evidence="1">EP-1</strain>
        <tissue evidence="1">Whole</tissue>
    </source>
</reference>
<dbReference type="EMBL" id="JAXCGZ010018910">
    <property type="protein sequence ID" value="KAK7067167.1"/>
    <property type="molecule type" value="Genomic_DNA"/>
</dbReference>
<organism evidence="1 2">
    <name type="scientific">Halocaridina rubra</name>
    <name type="common">Hawaiian red shrimp</name>
    <dbReference type="NCBI Taxonomy" id="373956"/>
    <lineage>
        <taxon>Eukaryota</taxon>
        <taxon>Metazoa</taxon>
        <taxon>Ecdysozoa</taxon>
        <taxon>Arthropoda</taxon>
        <taxon>Crustacea</taxon>
        <taxon>Multicrustacea</taxon>
        <taxon>Malacostraca</taxon>
        <taxon>Eumalacostraca</taxon>
        <taxon>Eucarida</taxon>
        <taxon>Decapoda</taxon>
        <taxon>Pleocyemata</taxon>
        <taxon>Caridea</taxon>
        <taxon>Atyoidea</taxon>
        <taxon>Atyidae</taxon>
        <taxon>Halocaridina</taxon>
    </lineage>
</organism>
<gene>
    <name evidence="1" type="ORF">SK128_022375</name>
</gene>
<name>A0AAN8WJ65_HALRR</name>
<accession>A0AAN8WJ65</accession>
<dbReference type="Proteomes" id="UP001381693">
    <property type="component" value="Unassembled WGS sequence"/>
</dbReference>
<protein>
    <submittedName>
        <fullName evidence="1">Uncharacterized protein</fullName>
    </submittedName>
</protein>
<keyword evidence="2" id="KW-1185">Reference proteome</keyword>
<evidence type="ECO:0000313" key="2">
    <source>
        <dbReference type="Proteomes" id="UP001381693"/>
    </source>
</evidence>
<sequence length="147" mass="16996">NCKYFLLRWHRELDDFYYVECCFNLAHWRWLPLILPGKDREDGSLVNSGDVGTFEVDGTVLNSWDFLDRGILADKTSHKLNLLIECYLVEESRLVLSRVFDVLSFVAVPPATLQFLCPSLTVRLPLVLLQNLCCPLRFPSMTWSPQT</sequence>
<dbReference type="AlphaFoldDB" id="A0AAN8WJ65"/>
<comment type="caution">
    <text evidence="1">The sequence shown here is derived from an EMBL/GenBank/DDBJ whole genome shotgun (WGS) entry which is preliminary data.</text>
</comment>
<evidence type="ECO:0000313" key="1">
    <source>
        <dbReference type="EMBL" id="KAK7067167.1"/>
    </source>
</evidence>
<proteinExistence type="predicted"/>